<dbReference type="AlphaFoldDB" id="A0A1I8FHU5"/>
<dbReference type="WBParaSite" id="maker-unitig_35226-snap-gene-0.2-mRNA-1">
    <property type="protein sequence ID" value="maker-unitig_35226-snap-gene-0.2-mRNA-1"/>
    <property type="gene ID" value="maker-unitig_35226-snap-gene-0.2"/>
</dbReference>
<organism evidence="1 2">
    <name type="scientific">Macrostomum lignano</name>
    <dbReference type="NCBI Taxonomy" id="282301"/>
    <lineage>
        <taxon>Eukaryota</taxon>
        <taxon>Metazoa</taxon>
        <taxon>Spiralia</taxon>
        <taxon>Lophotrochozoa</taxon>
        <taxon>Platyhelminthes</taxon>
        <taxon>Rhabditophora</taxon>
        <taxon>Macrostomorpha</taxon>
        <taxon>Macrostomida</taxon>
        <taxon>Macrostomidae</taxon>
        <taxon>Macrostomum</taxon>
    </lineage>
</organism>
<proteinExistence type="predicted"/>
<evidence type="ECO:0000313" key="1">
    <source>
        <dbReference type="Proteomes" id="UP000095280"/>
    </source>
</evidence>
<accession>A0A1I8FHU5</accession>
<sequence length="183" mass="18961">MMSGPELPSRAVGGLAGPAGPAGWPMEAAGLLGENWQPSGPPRPMQAAWLASRNTHRLTFPLHKLCLKLCSSSPHSGQSSKKLQTMAQLGTDALGSGPPGCGAVRQRLAADSNPAVRHQADQEAATRCARTAAASTNGGLMRAASDATPLAAQDDIVPPLLHLRAVHLVLHAAAAVLQLLIWR</sequence>
<keyword evidence="1" id="KW-1185">Reference proteome</keyword>
<evidence type="ECO:0000313" key="2">
    <source>
        <dbReference type="WBParaSite" id="maker-unitig_35226-snap-gene-0.2-mRNA-1"/>
    </source>
</evidence>
<reference evidence="2" key="1">
    <citation type="submission" date="2016-11" db="UniProtKB">
        <authorList>
            <consortium name="WormBaseParasite"/>
        </authorList>
    </citation>
    <scope>IDENTIFICATION</scope>
</reference>
<name>A0A1I8FHU5_9PLAT</name>
<dbReference type="Proteomes" id="UP000095280">
    <property type="component" value="Unplaced"/>
</dbReference>
<protein>
    <submittedName>
        <fullName evidence="2">Uncharacterized protein</fullName>
    </submittedName>
</protein>